<feature type="transmembrane region" description="Helical" evidence="1">
    <location>
        <begin position="138"/>
        <end position="155"/>
    </location>
</feature>
<organism evidence="3 4">
    <name type="scientific">Adhaeribacter rhizoryzae</name>
    <dbReference type="NCBI Taxonomy" id="2607907"/>
    <lineage>
        <taxon>Bacteria</taxon>
        <taxon>Pseudomonadati</taxon>
        <taxon>Bacteroidota</taxon>
        <taxon>Cytophagia</taxon>
        <taxon>Cytophagales</taxon>
        <taxon>Hymenobacteraceae</taxon>
        <taxon>Adhaeribacter</taxon>
    </lineage>
</organism>
<dbReference type="GO" id="GO:0016740">
    <property type="term" value="F:transferase activity"/>
    <property type="evidence" value="ECO:0007669"/>
    <property type="project" value="UniProtKB-KW"/>
</dbReference>
<feature type="transmembrane region" description="Helical" evidence="1">
    <location>
        <begin position="111"/>
        <end position="132"/>
    </location>
</feature>
<protein>
    <submittedName>
        <fullName evidence="3">Glycosyltransferase family 39 protein</fullName>
    </submittedName>
</protein>
<keyword evidence="4" id="KW-1185">Reference proteome</keyword>
<reference evidence="3 4" key="1">
    <citation type="submission" date="2019-09" db="EMBL/GenBank/DDBJ databases">
        <title>Genome sequence and assembly of Adhaeribacter sp.</title>
        <authorList>
            <person name="Chhetri G."/>
        </authorList>
    </citation>
    <scope>NUCLEOTIDE SEQUENCE [LARGE SCALE GENOMIC DNA]</scope>
    <source>
        <strain evidence="3 4">DK36</strain>
    </source>
</reference>
<feature type="transmembrane region" description="Helical" evidence="1">
    <location>
        <begin position="228"/>
        <end position="250"/>
    </location>
</feature>
<name>A0A5M6D4K2_9BACT</name>
<keyword evidence="1" id="KW-1133">Transmembrane helix</keyword>
<evidence type="ECO:0000259" key="2">
    <source>
        <dbReference type="Pfam" id="PF13231"/>
    </source>
</evidence>
<proteinExistence type="predicted"/>
<feature type="transmembrane region" description="Helical" evidence="1">
    <location>
        <begin position="14"/>
        <end position="38"/>
    </location>
</feature>
<sequence length="547" mass="61825">MSNNSRALFSESPLINFSLLFTFCCFLFMLVMRILLIFSPAADLGGGVEQNVIYSIQMFLDNQPLYTNPHYLPFSITQYTPLYYYVCGLTAKILGLDPLQHIRELYIIGRSWSIVFNLFSAAAIYFISRRIFSITQPVAYILSFASFVLVLLWDIAARPDSLHDAFALWSVYLVMLYLNTSEGAKQNAKLLIGAALLAVAAIYTKQSGIQLPVLFISFFLFIKDWRSAFLTAVVMGLAFAALLVVFTGLYHEAFLMNVIGGVDNGISLPYFKKFVMGKFLYKSELLPLALLVVYISLGKMVVFKGRLPLRFLCCCCVGMFVFATGTALKQGSSIHYYFLFLNLALVLLFYYFVNQAISVHAQASSTKKGAFASFATYGYVVYFLALLALNMLVQFRNVADFRYGNAAQIRQERDLAAAQVATFLKNNLSNNSDEYVFANLPIQETTANRSLIDNVLFRNCVIPQLDIFESSTRPSKVLGYDNIEKCLRNGTIKFIVEPNTPYHFSILQNFKELKKHNYRLDKVIGPYRIFKYDHHSLQPTQITGAAI</sequence>
<feature type="transmembrane region" description="Helical" evidence="1">
    <location>
        <begin position="190"/>
        <end position="221"/>
    </location>
</feature>
<comment type="caution">
    <text evidence="3">The sequence shown here is derived from an EMBL/GenBank/DDBJ whole genome shotgun (WGS) entry which is preliminary data.</text>
</comment>
<dbReference type="AlphaFoldDB" id="A0A5M6D4K2"/>
<gene>
    <name evidence="3" type="ORF">F0145_18530</name>
</gene>
<feature type="transmembrane region" description="Helical" evidence="1">
    <location>
        <begin position="82"/>
        <end position="99"/>
    </location>
</feature>
<dbReference type="Pfam" id="PF13231">
    <property type="entry name" value="PMT_2"/>
    <property type="match status" value="1"/>
</dbReference>
<feature type="transmembrane region" description="Helical" evidence="1">
    <location>
        <begin position="309"/>
        <end position="328"/>
    </location>
</feature>
<evidence type="ECO:0000313" key="3">
    <source>
        <dbReference type="EMBL" id="KAA5542447.1"/>
    </source>
</evidence>
<keyword evidence="3" id="KW-0808">Transferase</keyword>
<keyword evidence="1" id="KW-0472">Membrane</keyword>
<accession>A0A5M6D4K2</accession>
<dbReference type="InterPro" id="IPR038731">
    <property type="entry name" value="RgtA/B/C-like"/>
</dbReference>
<dbReference type="EMBL" id="VWSF01000017">
    <property type="protein sequence ID" value="KAA5542447.1"/>
    <property type="molecule type" value="Genomic_DNA"/>
</dbReference>
<keyword evidence="1" id="KW-0812">Transmembrane</keyword>
<feature type="transmembrane region" description="Helical" evidence="1">
    <location>
        <begin position="374"/>
        <end position="393"/>
    </location>
</feature>
<dbReference type="Proteomes" id="UP000323426">
    <property type="component" value="Unassembled WGS sequence"/>
</dbReference>
<feature type="transmembrane region" description="Helical" evidence="1">
    <location>
        <begin position="279"/>
        <end position="297"/>
    </location>
</feature>
<feature type="transmembrane region" description="Helical" evidence="1">
    <location>
        <begin position="334"/>
        <end position="353"/>
    </location>
</feature>
<feature type="domain" description="Glycosyltransferase RgtA/B/C/D-like" evidence="2">
    <location>
        <begin position="110"/>
        <end position="250"/>
    </location>
</feature>
<evidence type="ECO:0000256" key="1">
    <source>
        <dbReference type="SAM" id="Phobius"/>
    </source>
</evidence>
<evidence type="ECO:0000313" key="4">
    <source>
        <dbReference type="Proteomes" id="UP000323426"/>
    </source>
</evidence>
<feature type="transmembrane region" description="Helical" evidence="1">
    <location>
        <begin position="162"/>
        <end position="178"/>
    </location>
</feature>